<dbReference type="Proteomes" id="UP000735302">
    <property type="component" value="Unassembled WGS sequence"/>
</dbReference>
<keyword evidence="2" id="KW-1185">Reference proteome</keyword>
<proteinExistence type="predicted"/>
<dbReference type="EMBL" id="BLXT01003994">
    <property type="protein sequence ID" value="GFO08758.1"/>
    <property type="molecule type" value="Genomic_DNA"/>
</dbReference>
<sequence length="77" mass="8893">MFQSHEAMRGTNEVMLSSHLDEFMWRKEHGKTPMDALTTSNNGILLHKQSLNDYLEPPAAHGYTCRTSDLDWYNKPP</sequence>
<comment type="caution">
    <text evidence="1">The sequence shown here is derived from an EMBL/GenBank/DDBJ whole genome shotgun (WGS) entry which is preliminary data.</text>
</comment>
<dbReference type="AlphaFoldDB" id="A0AAV4AQB7"/>
<evidence type="ECO:0000313" key="1">
    <source>
        <dbReference type="EMBL" id="GFO08758.1"/>
    </source>
</evidence>
<reference evidence="1 2" key="1">
    <citation type="journal article" date="2021" name="Elife">
        <title>Chloroplast acquisition without the gene transfer in kleptoplastic sea slugs, Plakobranchus ocellatus.</title>
        <authorList>
            <person name="Maeda T."/>
            <person name="Takahashi S."/>
            <person name="Yoshida T."/>
            <person name="Shimamura S."/>
            <person name="Takaki Y."/>
            <person name="Nagai Y."/>
            <person name="Toyoda A."/>
            <person name="Suzuki Y."/>
            <person name="Arimoto A."/>
            <person name="Ishii H."/>
            <person name="Satoh N."/>
            <person name="Nishiyama T."/>
            <person name="Hasebe M."/>
            <person name="Maruyama T."/>
            <person name="Minagawa J."/>
            <person name="Obokata J."/>
            <person name="Shigenobu S."/>
        </authorList>
    </citation>
    <scope>NUCLEOTIDE SEQUENCE [LARGE SCALE GENOMIC DNA]</scope>
</reference>
<gene>
    <name evidence="1" type="ORF">PoB_003526300</name>
</gene>
<name>A0AAV4AQB7_9GAST</name>
<organism evidence="1 2">
    <name type="scientific">Plakobranchus ocellatus</name>
    <dbReference type="NCBI Taxonomy" id="259542"/>
    <lineage>
        <taxon>Eukaryota</taxon>
        <taxon>Metazoa</taxon>
        <taxon>Spiralia</taxon>
        <taxon>Lophotrochozoa</taxon>
        <taxon>Mollusca</taxon>
        <taxon>Gastropoda</taxon>
        <taxon>Heterobranchia</taxon>
        <taxon>Euthyneura</taxon>
        <taxon>Panpulmonata</taxon>
        <taxon>Sacoglossa</taxon>
        <taxon>Placobranchoidea</taxon>
        <taxon>Plakobranchidae</taxon>
        <taxon>Plakobranchus</taxon>
    </lineage>
</organism>
<evidence type="ECO:0000313" key="2">
    <source>
        <dbReference type="Proteomes" id="UP000735302"/>
    </source>
</evidence>
<accession>A0AAV4AQB7</accession>
<protein>
    <submittedName>
        <fullName evidence="1">Uncharacterized protein</fullName>
    </submittedName>
</protein>